<evidence type="ECO:0000313" key="4">
    <source>
        <dbReference type="Proteomes" id="UP000290408"/>
    </source>
</evidence>
<dbReference type="PANTHER" id="PTHR43664:SF1">
    <property type="entry name" value="BETA-METHYLMALYL-COA DEHYDRATASE"/>
    <property type="match status" value="1"/>
</dbReference>
<accession>A0A4P6MZ66</accession>
<dbReference type="EMBL" id="CP036164">
    <property type="protein sequence ID" value="QBF47587.1"/>
    <property type="molecule type" value="Genomic_DNA"/>
</dbReference>
<evidence type="ECO:0000313" key="3">
    <source>
        <dbReference type="EMBL" id="QBF47587.1"/>
    </source>
</evidence>
<evidence type="ECO:0000259" key="2">
    <source>
        <dbReference type="Pfam" id="PF01575"/>
    </source>
</evidence>
<dbReference type="KEGG" id="jli:EXU32_15805"/>
<dbReference type="OrthoDB" id="9801735at2"/>
<name>A0A4P6MZ66_9MICO</name>
<dbReference type="InterPro" id="IPR052342">
    <property type="entry name" value="MCH/BMMD"/>
</dbReference>
<feature type="domain" description="MaoC-like" evidence="2">
    <location>
        <begin position="16"/>
        <end position="117"/>
    </location>
</feature>
<organism evidence="3 4">
    <name type="scientific">Janibacter limosus</name>
    <dbReference type="NCBI Taxonomy" id="53458"/>
    <lineage>
        <taxon>Bacteria</taxon>
        <taxon>Bacillati</taxon>
        <taxon>Actinomycetota</taxon>
        <taxon>Actinomycetes</taxon>
        <taxon>Micrococcales</taxon>
        <taxon>Intrasporangiaceae</taxon>
        <taxon>Janibacter</taxon>
    </lineage>
</organism>
<sequence>MSEQLTATGRWAEDTPIGEVRDLGSYEVTEREIVDFASRWDPQFFHTDPQRATSEGAFGGLIASGIHTMAIYQRLEITSRTQEWHVIGGTGIKDLVLRRPVRPGDVLTGTSEIVDRRLEPERRRGLLTFAGQLVNQSGELVLSLQVSAYVHMRPLATPADPTHPTNDQEKA</sequence>
<dbReference type="AlphaFoldDB" id="A0A4P6MZ66"/>
<keyword evidence="4" id="KW-1185">Reference proteome</keyword>
<dbReference type="PANTHER" id="PTHR43664">
    <property type="entry name" value="MONOAMINE OXIDASE-RELATED"/>
    <property type="match status" value="1"/>
</dbReference>
<evidence type="ECO:0000256" key="1">
    <source>
        <dbReference type="ARBA" id="ARBA00005254"/>
    </source>
</evidence>
<protein>
    <recommendedName>
        <fullName evidence="2">MaoC-like domain-containing protein</fullName>
    </recommendedName>
</protein>
<dbReference type="RefSeq" id="WP_130630772.1">
    <property type="nucleotide sequence ID" value="NZ_CP036164.1"/>
</dbReference>
<dbReference type="Proteomes" id="UP000290408">
    <property type="component" value="Chromosome"/>
</dbReference>
<dbReference type="Pfam" id="PF01575">
    <property type="entry name" value="MaoC_dehydratas"/>
    <property type="match status" value="1"/>
</dbReference>
<dbReference type="InterPro" id="IPR002539">
    <property type="entry name" value="MaoC-like_dom"/>
</dbReference>
<dbReference type="Gene3D" id="3.10.129.10">
    <property type="entry name" value="Hotdog Thioesterase"/>
    <property type="match status" value="1"/>
</dbReference>
<proteinExistence type="inferred from homology"/>
<dbReference type="InterPro" id="IPR029069">
    <property type="entry name" value="HotDog_dom_sf"/>
</dbReference>
<gene>
    <name evidence="3" type="ORF">EXU32_15805</name>
</gene>
<dbReference type="SUPFAM" id="SSF54637">
    <property type="entry name" value="Thioesterase/thiol ester dehydrase-isomerase"/>
    <property type="match status" value="1"/>
</dbReference>
<comment type="similarity">
    <text evidence="1">Belongs to the enoyl-CoA hydratase/isomerase family.</text>
</comment>
<reference evidence="3 4" key="1">
    <citation type="submission" date="2019-02" db="EMBL/GenBank/DDBJ databases">
        <title>Genomic data mining of an Antarctic deep-sea actinobacterium, Janibacterlimosus P3-3-X1.</title>
        <authorList>
            <person name="Liao L."/>
            <person name="Chen B."/>
        </authorList>
    </citation>
    <scope>NUCLEOTIDE SEQUENCE [LARGE SCALE GENOMIC DNA]</scope>
    <source>
        <strain evidence="3 4">P3-3-X1</strain>
    </source>
</reference>